<keyword evidence="16" id="KW-0411">Iron-sulfur</keyword>
<evidence type="ECO:0000256" key="8">
    <source>
        <dbReference type="ARBA" id="ARBA00022695"/>
    </source>
</evidence>
<keyword evidence="17" id="KW-0238">DNA-binding</keyword>
<dbReference type="Gene3D" id="3.90.1600.10">
    <property type="entry name" value="Palm domain of DNA polymerase"/>
    <property type="match status" value="1"/>
</dbReference>
<comment type="caution">
    <text evidence="28">The sequence shown here is derived from an EMBL/GenBank/DDBJ whole genome shotgun (WGS) entry which is preliminary data.</text>
</comment>
<dbReference type="InterPro" id="IPR043502">
    <property type="entry name" value="DNA/RNA_pol_sf"/>
</dbReference>
<feature type="region of interest" description="Disordered" evidence="22">
    <location>
        <begin position="672"/>
        <end position="701"/>
    </location>
</feature>
<dbReference type="InterPro" id="IPR030559">
    <property type="entry name" value="PolZ_Rev3"/>
</dbReference>
<dbReference type="GO" id="GO:0003887">
    <property type="term" value="F:DNA-directed DNA polymerase activity"/>
    <property type="evidence" value="ECO:0007669"/>
    <property type="project" value="UniProtKB-KW"/>
</dbReference>
<keyword evidence="18" id="KW-0234">DNA repair</keyword>
<comment type="similarity">
    <text evidence="3">Belongs to the DNA polymerase type-B family.</text>
</comment>
<dbReference type="InterPro" id="IPR056435">
    <property type="entry name" value="DPOD/Z_N"/>
</dbReference>
<dbReference type="InterPro" id="IPR012337">
    <property type="entry name" value="RNaseH-like_sf"/>
</dbReference>
<feature type="compositionally biased region" description="Basic and acidic residues" evidence="22">
    <location>
        <begin position="910"/>
        <end position="925"/>
    </location>
</feature>
<evidence type="ECO:0000259" key="23">
    <source>
        <dbReference type="Pfam" id="PF00136"/>
    </source>
</evidence>
<keyword evidence="12" id="KW-0863">Zinc-finger</keyword>
<evidence type="ECO:0000313" key="28">
    <source>
        <dbReference type="EMBL" id="KAJ8904456.1"/>
    </source>
</evidence>
<evidence type="ECO:0000256" key="4">
    <source>
        <dbReference type="ARBA" id="ARBA00012417"/>
    </source>
</evidence>
<dbReference type="EMBL" id="JAMWBK010000006">
    <property type="protein sequence ID" value="KAJ8904456.1"/>
    <property type="molecule type" value="Genomic_DNA"/>
</dbReference>
<dbReference type="PRINTS" id="PR00106">
    <property type="entry name" value="DNAPOLB"/>
</dbReference>
<keyword evidence="10" id="KW-0479">Metal-binding</keyword>
<feature type="domain" description="DNA-directed DNA polymerase family B exonuclease" evidence="24">
    <location>
        <begin position="1256"/>
        <end position="1404"/>
    </location>
</feature>
<dbReference type="InterPro" id="IPR042087">
    <property type="entry name" value="DNA_pol_B_thumb"/>
</dbReference>
<dbReference type="PANTHER" id="PTHR45812">
    <property type="entry name" value="DNA POLYMERASE ZETA CATALYTIC SUBUNIT"/>
    <property type="match status" value="1"/>
</dbReference>
<keyword evidence="13" id="KW-0862">Zinc</keyword>
<evidence type="ECO:0000256" key="17">
    <source>
        <dbReference type="ARBA" id="ARBA00023125"/>
    </source>
</evidence>
<evidence type="ECO:0000256" key="20">
    <source>
        <dbReference type="ARBA" id="ARBA00049244"/>
    </source>
</evidence>
<evidence type="ECO:0000256" key="3">
    <source>
        <dbReference type="ARBA" id="ARBA00005755"/>
    </source>
</evidence>
<evidence type="ECO:0000256" key="5">
    <source>
        <dbReference type="ARBA" id="ARBA00021589"/>
    </source>
</evidence>
<feature type="compositionally biased region" description="Basic and acidic residues" evidence="22">
    <location>
        <begin position="876"/>
        <end position="886"/>
    </location>
</feature>
<dbReference type="Gene3D" id="1.10.132.60">
    <property type="entry name" value="DNA polymerase family B, C-terminal domain"/>
    <property type="match status" value="1"/>
</dbReference>
<dbReference type="InterPro" id="IPR006134">
    <property type="entry name" value="DNA-dir_DNA_pol_B_multi_dom"/>
</dbReference>
<evidence type="ECO:0000256" key="10">
    <source>
        <dbReference type="ARBA" id="ARBA00022723"/>
    </source>
</evidence>
<dbReference type="CDD" id="cd05778">
    <property type="entry name" value="DNA_polB_zeta_exo"/>
    <property type="match status" value="1"/>
</dbReference>
<evidence type="ECO:0000256" key="21">
    <source>
        <dbReference type="ARBA" id="ARBA00066055"/>
    </source>
</evidence>
<evidence type="ECO:0000256" key="22">
    <source>
        <dbReference type="SAM" id="MobiDB-lite"/>
    </source>
</evidence>
<comment type="cofactor">
    <cofactor evidence="1">
        <name>[4Fe-4S] cluster</name>
        <dbReference type="ChEBI" id="CHEBI:49883"/>
    </cofactor>
</comment>
<evidence type="ECO:0000256" key="16">
    <source>
        <dbReference type="ARBA" id="ARBA00023014"/>
    </source>
</evidence>
<feature type="domain" description="DNA polymerase zeta catalytic subunit N-terminal" evidence="27">
    <location>
        <begin position="19"/>
        <end position="77"/>
    </location>
</feature>
<dbReference type="InterPro" id="IPR006172">
    <property type="entry name" value="DNA-dir_DNA_pol_B"/>
</dbReference>
<protein>
    <recommendedName>
        <fullName evidence="5">DNA polymerase zeta catalytic subunit</fullName>
        <ecNumber evidence="4">2.7.7.7</ecNumber>
    </recommendedName>
</protein>
<evidence type="ECO:0000256" key="6">
    <source>
        <dbReference type="ARBA" id="ARBA00022485"/>
    </source>
</evidence>
<dbReference type="InterPro" id="IPR006133">
    <property type="entry name" value="DNA-dir_DNA_pol_B_exonuc"/>
</dbReference>
<keyword evidence="9" id="KW-0235">DNA replication</keyword>
<feature type="region of interest" description="Disordered" evidence="22">
    <location>
        <begin position="464"/>
        <end position="570"/>
    </location>
</feature>
<evidence type="ECO:0000256" key="7">
    <source>
        <dbReference type="ARBA" id="ARBA00022679"/>
    </source>
</evidence>
<evidence type="ECO:0000256" key="12">
    <source>
        <dbReference type="ARBA" id="ARBA00022771"/>
    </source>
</evidence>
<feature type="compositionally biased region" description="Polar residues" evidence="22">
    <location>
        <begin position="582"/>
        <end position="593"/>
    </location>
</feature>
<dbReference type="SMART" id="SM00486">
    <property type="entry name" value="POLBc"/>
    <property type="match status" value="1"/>
</dbReference>
<proteinExistence type="inferred from homology"/>
<feature type="compositionally biased region" description="Basic and acidic residues" evidence="22">
    <location>
        <begin position="491"/>
        <end position="517"/>
    </location>
</feature>
<keyword evidence="6" id="KW-0004">4Fe-4S</keyword>
<dbReference type="Pfam" id="PF00136">
    <property type="entry name" value="DNA_pol_B"/>
    <property type="match status" value="1"/>
</dbReference>
<accession>A0AAV8USI2</accession>
<dbReference type="SUPFAM" id="SSF53098">
    <property type="entry name" value="Ribonuclease H-like"/>
    <property type="match status" value="1"/>
</dbReference>
<evidence type="ECO:0000256" key="13">
    <source>
        <dbReference type="ARBA" id="ARBA00022833"/>
    </source>
</evidence>
<dbReference type="Pfam" id="PF03104">
    <property type="entry name" value="DNA_pol_B_exo1"/>
    <property type="match status" value="1"/>
</dbReference>
<comment type="catalytic activity">
    <reaction evidence="20">
        <text>DNA(n) + a 2'-deoxyribonucleoside 5'-triphosphate = DNA(n+1) + diphosphate</text>
        <dbReference type="Rhea" id="RHEA:22508"/>
        <dbReference type="Rhea" id="RHEA-COMP:17339"/>
        <dbReference type="Rhea" id="RHEA-COMP:17340"/>
        <dbReference type="ChEBI" id="CHEBI:33019"/>
        <dbReference type="ChEBI" id="CHEBI:61560"/>
        <dbReference type="ChEBI" id="CHEBI:173112"/>
        <dbReference type="EC" id="2.7.7.7"/>
    </reaction>
</comment>
<evidence type="ECO:0000259" key="27">
    <source>
        <dbReference type="Pfam" id="PF24065"/>
    </source>
</evidence>
<dbReference type="Pfam" id="PF14260">
    <property type="entry name" value="zf-C4pol"/>
    <property type="match status" value="1"/>
</dbReference>
<feature type="region of interest" description="Disordered" evidence="22">
    <location>
        <begin position="941"/>
        <end position="960"/>
    </location>
</feature>
<comment type="subunit">
    <text evidence="21">Forms DNA polymerase zeta with REV7.</text>
</comment>
<feature type="domain" description="DNA polymerase delta/zeta catalytic subunit N-terminal" evidence="26">
    <location>
        <begin position="78"/>
        <end position="165"/>
    </location>
</feature>
<keyword evidence="8" id="KW-0548">Nucleotidyltransferase</keyword>
<dbReference type="FunFam" id="1.10.132.60:FF:000007">
    <property type="entry name" value="DNA polymerase"/>
    <property type="match status" value="1"/>
</dbReference>
<dbReference type="Gene3D" id="1.10.287.690">
    <property type="entry name" value="Helix hairpin bin"/>
    <property type="match status" value="1"/>
</dbReference>
<dbReference type="Gene3D" id="3.30.342.10">
    <property type="entry name" value="DNA Polymerase, chain B, domain 1"/>
    <property type="match status" value="1"/>
</dbReference>
<evidence type="ECO:0000259" key="25">
    <source>
        <dbReference type="Pfam" id="PF14260"/>
    </source>
</evidence>
<dbReference type="GO" id="GO:0042276">
    <property type="term" value="P:error-prone translesion synthesis"/>
    <property type="evidence" value="ECO:0007669"/>
    <property type="project" value="TreeGrafter"/>
</dbReference>
<dbReference type="InterPro" id="IPR025687">
    <property type="entry name" value="Znf-C4pol"/>
</dbReference>
<name>A0AAV8USI2_9RHOD</name>
<keyword evidence="19" id="KW-0539">Nucleus</keyword>
<dbReference type="GO" id="GO:0008270">
    <property type="term" value="F:zinc ion binding"/>
    <property type="evidence" value="ECO:0007669"/>
    <property type="project" value="UniProtKB-KW"/>
</dbReference>
<evidence type="ECO:0000256" key="18">
    <source>
        <dbReference type="ARBA" id="ARBA00023204"/>
    </source>
</evidence>
<evidence type="ECO:0000256" key="11">
    <source>
        <dbReference type="ARBA" id="ARBA00022763"/>
    </source>
</evidence>
<evidence type="ECO:0000259" key="26">
    <source>
        <dbReference type="Pfam" id="PF24055"/>
    </source>
</evidence>
<sequence>MESNKSRSSVDSGLSQAAVSVQITHLDYYLSRLSEMSHDRRFLTALKKSDSLATTRVPVVRIFGATPAGQKACVHLHGALPHFFVPLPTKVYLSESEKFAKDLHAELEGAISASLRSGSATGDQPAPIRERFVSAVEIVSKRGIYGYSDGSRVFLKITAFNPAFIGRLASLCASGLLQNGGGALQPYESHIPFTLQVMVDLNIAGMGFLNLSACKFRAPLPAAENNASQLFSYDIHNRRFVRGLEEAQPNLFWGFPVFRRTVSEIELDAFVDDVLNKENLLQLDPDYGGKTEERAVHTLRVLWEEERLRRKQTPPAPAHVARDVVAGRHLSDPKHLNHLEGLLEEERLAGRKQERKTQESQGAVPTSTARICSITSQEVRAMDALDAELAGDLLRSTYTGDNIEDPEPPREPDGVLLEWLGNNAEQSVEGDVEGEPTNEGILNSSPDQDINDAAWADILECTQAQQEQTRPKDTSEDLQIPQLDGANPEDDDKRGGGQPRPERSNAVHSRSDSVHEKQKSRRTTGYKPLSLRHIQDPKKSTQNARNLKREERISESNPKTVQNTREKRVSAAHYEPLAFSSAWPTGTAESPQKLQRLKTDSSTAPTAVRGTRDYDSFEVAPREMQLKRGTAEWQQTERRSPRTNFMTVQEHESLGERPGNSKLMEARKSLRFEIPAGKRRRSDQDHPSFSDEIVPETPPDERGVRLRAARLATLKVDPTISEEEGEEDLETTRVEGIDSVETDKEDTALLSSSTQLQDDIDNILDEETAKIEPDDSKGVKEFEKHVDQCPDDINVVKEIGRGAIEGEYPEFATKEMVHTRSEGILSSKAKQEQILLDFMPTQDEGDPEQRTTILNGDVLTTYDASMNSVMNKVTLKEAGSDKEKDNSNATTANETSVKHSSGPGQPRSRQTTELEARERTELHNSERIEVDESRQVESVVRARRAAPSSEDLQNSLAGCGVSPTVHPKPYYSIKQDRPTKPKTYGGVLFRIPLGTASALPEARSLLLDRPNLNAQADEHVANVVAAGKRPPLYSELGRMASSRRSTMMGVKRTRIDSAGREVAYEANLPSPGLAAGPTQSTDSQSARPAAVKQRRRPVRVMTGYDEQVSSEDSDVDELTQSEAEQEDLIATLVQERTLVDGINVERPASPKYDESSYFQIHSKRTRSSVNDSSHLSGPRKAMGRDHGMDAEAMVEHTIAEALGQTQKMTVVVLEVLAASRKGLLSDPRFDAVRIVVLMTRAEQSRHEAWQAETKTLLFAVNEQISELWSAGLREEVDTSWSGSETDLFQSVANALIENDPDVIVGFEAQNGSLGYLVDRAAVLGIDFGEVISRMPELRRFRPPGTSTEKEATEKESAPKKVNVAVEYMKKTAGGGFNITGRHVLNLWRVVRQEVKLNSYTFENVVAEVLGCRVALHSTRQLNSWFSGVGSKSTAHRALRYLVLRSQLTFGLMDALDVIGRTSEQARVYGIDFMSVLTRGSQYRVESMLVRLSHQRDFILLAATREQVFKQQAVECLPLVMEPKSRYYTDPVVVLDFQSLYPSMIIAHNLCFSTMMGSLRNVREWGQPRKLGVVNGYVPPETDVLQNAGSASSNWDVFVGTNGEVFCTSDVRRGVLPQLLKEILDSRVMVKQAMKEVGKMKGDNTSLLRRLNARQFALKMIANVTYGYTTASFSGRMPCAGLADTIVQCSRDALEKSAHLVAEKWAHVNAQVVYGDTDSLFVLLPGCTRDQAHVIGQEIADQVSQEFPAPIKLQMEKVYHPCMLLTKKRYVGYMYENPDQVHPIFDAKGIETVRRDTCDAVRKVLERALRTLFETNDISRVRKYAERQWKRIIAEKVSLSEFIFRQEVRLGTYKPGHLPPAAIVATRAMQTDPRAVPKHGERVAYVVVYSAPNAPLRDNVVAPEYVLKMSQAPLRINTTYYITKQIIPTLERHFHLLGVDVASWFTDMPRPSIRPRADRSSRAGLTTLYGYYNSEKCSLCAENFQGGGVCGKCKSNPQSARFVLSQRLKKAENWERKYSVVCMECVRWRDPADVGCSSIDCGVFLERSTLRSAIEFLAAKCSELSSNP</sequence>
<evidence type="ECO:0000256" key="15">
    <source>
        <dbReference type="ARBA" id="ARBA00023004"/>
    </source>
</evidence>
<dbReference type="SUPFAM" id="SSF56672">
    <property type="entry name" value="DNA/RNA polymerases"/>
    <property type="match status" value="1"/>
</dbReference>
<dbReference type="PROSITE" id="PS00116">
    <property type="entry name" value="DNA_POLYMERASE_B"/>
    <property type="match status" value="1"/>
</dbReference>
<evidence type="ECO:0000256" key="2">
    <source>
        <dbReference type="ARBA" id="ARBA00004123"/>
    </source>
</evidence>
<dbReference type="GO" id="GO:0000166">
    <property type="term" value="F:nucleotide binding"/>
    <property type="evidence" value="ECO:0007669"/>
    <property type="project" value="InterPro"/>
</dbReference>
<feature type="compositionally biased region" description="Polar residues" evidence="22">
    <location>
        <begin position="887"/>
        <end position="909"/>
    </location>
</feature>
<dbReference type="GO" id="GO:0005634">
    <property type="term" value="C:nucleus"/>
    <property type="evidence" value="ECO:0007669"/>
    <property type="project" value="UniProtKB-SubCell"/>
</dbReference>
<dbReference type="EC" id="2.7.7.7" evidence="4"/>
<evidence type="ECO:0000313" key="29">
    <source>
        <dbReference type="Proteomes" id="UP001157974"/>
    </source>
</evidence>
<dbReference type="InterPro" id="IPR017964">
    <property type="entry name" value="DNA-dir_DNA_pol_B_CS"/>
</dbReference>
<dbReference type="Pfam" id="PF24055">
    <property type="entry name" value="POL3_N"/>
    <property type="match status" value="1"/>
</dbReference>
<dbReference type="GO" id="GO:0051539">
    <property type="term" value="F:4 iron, 4 sulfur cluster binding"/>
    <property type="evidence" value="ECO:0007669"/>
    <property type="project" value="UniProtKB-KW"/>
</dbReference>
<feature type="compositionally biased region" description="Basic and acidic residues" evidence="22">
    <location>
        <begin position="349"/>
        <end position="358"/>
    </location>
</feature>
<dbReference type="GO" id="GO:0000724">
    <property type="term" value="P:double-strand break repair via homologous recombination"/>
    <property type="evidence" value="ECO:0007669"/>
    <property type="project" value="TreeGrafter"/>
</dbReference>
<dbReference type="Pfam" id="PF24065">
    <property type="entry name" value="REV3_N"/>
    <property type="match status" value="1"/>
</dbReference>
<reference evidence="28 29" key="1">
    <citation type="journal article" date="2023" name="Nat. Commun.">
        <title>Origin of minicircular mitochondrial genomes in red algae.</title>
        <authorList>
            <person name="Lee Y."/>
            <person name="Cho C.H."/>
            <person name="Lee Y.M."/>
            <person name="Park S.I."/>
            <person name="Yang J.H."/>
            <person name="West J.A."/>
            <person name="Bhattacharya D."/>
            <person name="Yoon H.S."/>
        </authorList>
    </citation>
    <scope>NUCLEOTIDE SEQUENCE [LARGE SCALE GENOMIC DNA]</scope>
    <source>
        <strain evidence="28 29">CCMP1338</strain>
        <tissue evidence="28">Whole cell</tissue>
    </source>
</reference>
<feature type="region of interest" description="Disordered" evidence="22">
    <location>
        <begin position="1162"/>
        <end position="1184"/>
    </location>
</feature>
<dbReference type="FunFam" id="1.10.287.690:FF:000002">
    <property type="entry name" value="DNA polymerase zeta"/>
    <property type="match status" value="1"/>
</dbReference>
<dbReference type="GO" id="GO:0016035">
    <property type="term" value="C:zeta DNA polymerase complex"/>
    <property type="evidence" value="ECO:0007669"/>
    <property type="project" value="InterPro"/>
</dbReference>
<dbReference type="InterPro" id="IPR056447">
    <property type="entry name" value="REV3_N"/>
</dbReference>
<keyword evidence="14" id="KW-0239">DNA-directed DNA polymerase</keyword>
<dbReference type="GO" id="GO:0006260">
    <property type="term" value="P:DNA replication"/>
    <property type="evidence" value="ECO:0007669"/>
    <property type="project" value="UniProtKB-KW"/>
</dbReference>
<dbReference type="CDD" id="cd05534">
    <property type="entry name" value="POLBc_zeta"/>
    <property type="match status" value="1"/>
</dbReference>
<dbReference type="GO" id="GO:0003677">
    <property type="term" value="F:DNA binding"/>
    <property type="evidence" value="ECO:0007669"/>
    <property type="project" value="UniProtKB-KW"/>
</dbReference>
<gene>
    <name evidence="28" type="ORF">NDN08_000973</name>
</gene>
<feature type="domain" description="DNA-directed DNA polymerase family B multifunctional" evidence="23">
    <location>
        <begin position="1471"/>
        <end position="1934"/>
    </location>
</feature>
<feature type="region of interest" description="Disordered" evidence="22">
    <location>
        <begin position="349"/>
        <end position="369"/>
    </location>
</feature>
<feature type="compositionally biased region" description="Polar residues" evidence="22">
    <location>
        <begin position="1077"/>
        <end position="1086"/>
    </location>
</feature>
<feature type="region of interest" description="Disordered" evidence="22">
    <location>
        <begin position="876"/>
        <end position="925"/>
    </location>
</feature>
<keyword evidence="29" id="KW-1185">Reference proteome</keyword>
<feature type="region of interest" description="Disordered" evidence="22">
    <location>
        <begin position="582"/>
        <end position="608"/>
    </location>
</feature>
<keyword evidence="15" id="KW-0408">Iron</keyword>
<feature type="region of interest" description="Disordered" evidence="22">
    <location>
        <begin position="426"/>
        <end position="449"/>
    </location>
</feature>
<feature type="compositionally biased region" description="Polar residues" evidence="22">
    <location>
        <begin position="359"/>
        <end position="369"/>
    </location>
</feature>
<evidence type="ECO:0000256" key="14">
    <source>
        <dbReference type="ARBA" id="ARBA00022932"/>
    </source>
</evidence>
<feature type="region of interest" description="Disordered" evidence="22">
    <location>
        <begin position="1068"/>
        <end position="1116"/>
    </location>
</feature>
<dbReference type="InterPro" id="IPR023211">
    <property type="entry name" value="DNA_pol_palm_dom_sf"/>
</dbReference>
<organism evidence="28 29">
    <name type="scientific">Rhodosorus marinus</name>
    <dbReference type="NCBI Taxonomy" id="101924"/>
    <lineage>
        <taxon>Eukaryota</taxon>
        <taxon>Rhodophyta</taxon>
        <taxon>Stylonematophyceae</taxon>
        <taxon>Stylonematales</taxon>
        <taxon>Stylonemataceae</taxon>
        <taxon>Rhodosorus</taxon>
    </lineage>
</organism>
<feature type="domain" description="C4-type zinc-finger of DNA polymerase delta" evidence="25">
    <location>
        <begin position="1976"/>
        <end position="2046"/>
    </location>
</feature>
<dbReference type="InterPro" id="IPR036397">
    <property type="entry name" value="RNaseH_sf"/>
</dbReference>
<dbReference type="Proteomes" id="UP001157974">
    <property type="component" value="Unassembled WGS sequence"/>
</dbReference>
<keyword evidence="11" id="KW-0227">DNA damage</keyword>
<keyword evidence="7" id="KW-0808">Transferase</keyword>
<evidence type="ECO:0000259" key="24">
    <source>
        <dbReference type="Pfam" id="PF03104"/>
    </source>
</evidence>
<comment type="subcellular location">
    <subcellularLocation>
        <location evidence="2">Nucleus</location>
    </subcellularLocation>
</comment>
<evidence type="ECO:0000256" key="1">
    <source>
        <dbReference type="ARBA" id="ARBA00001966"/>
    </source>
</evidence>
<dbReference type="Gene3D" id="3.30.420.10">
    <property type="entry name" value="Ribonuclease H-like superfamily/Ribonuclease H"/>
    <property type="match status" value="1"/>
</dbReference>
<evidence type="ECO:0000256" key="9">
    <source>
        <dbReference type="ARBA" id="ARBA00022705"/>
    </source>
</evidence>
<dbReference type="PANTHER" id="PTHR45812:SF1">
    <property type="entry name" value="DNA POLYMERASE ZETA CATALYTIC SUBUNIT"/>
    <property type="match status" value="1"/>
</dbReference>
<evidence type="ECO:0000256" key="19">
    <source>
        <dbReference type="ARBA" id="ARBA00023242"/>
    </source>
</evidence>